<keyword evidence="2" id="KW-1185">Reference proteome</keyword>
<reference evidence="1" key="1">
    <citation type="submission" date="2022-08" db="EMBL/GenBank/DDBJ databases">
        <title>Genome Sequence of Pycnoporus sanguineus.</title>
        <authorList>
            <person name="Buettner E."/>
        </authorList>
    </citation>
    <scope>NUCLEOTIDE SEQUENCE</scope>
    <source>
        <strain evidence="1">CG-C14</strain>
    </source>
</reference>
<proteinExistence type="predicted"/>
<protein>
    <submittedName>
        <fullName evidence="1">Uncharacterized protein</fullName>
    </submittedName>
</protein>
<evidence type="ECO:0000313" key="2">
    <source>
        <dbReference type="Proteomes" id="UP001144978"/>
    </source>
</evidence>
<organism evidence="1 2">
    <name type="scientific">Trametes sanguinea</name>
    <dbReference type="NCBI Taxonomy" id="158606"/>
    <lineage>
        <taxon>Eukaryota</taxon>
        <taxon>Fungi</taxon>
        <taxon>Dikarya</taxon>
        <taxon>Basidiomycota</taxon>
        <taxon>Agaricomycotina</taxon>
        <taxon>Agaricomycetes</taxon>
        <taxon>Polyporales</taxon>
        <taxon>Polyporaceae</taxon>
        <taxon>Trametes</taxon>
    </lineage>
</organism>
<comment type="caution">
    <text evidence="1">The sequence shown here is derived from an EMBL/GenBank/DDBJ whole genome shotgun (WGS) entry which is preliminary data.</text>
</comment>
<dbReference type="Proteomes" id="UP001144978">
    <property type="component" value="Unassembled WGS sequence"/>
</dbReference>
<gene>
    <name evidence="1" type="ORF">NUW54_g966</name>
</gene>
<dbReference type="EMBL" id="JANSHE010000146">
    <property type="protein sequence ID" value="KAJ3015740.1"/>
    <property type="molecule type" value="Genomic_DNA"/>
</dbReference>
<sequence>MPFRVGLSNPLAAFQCFINEVFADPLDVCIVHTKEVLRRLQKFKLYARADKCEFHATSVEYLGYILSPEGLTMAESKVKAILDWPEPWKVWDIQSILGFANFYRRFIHNYSEIVLPLTLSVTEQHIVLRPVLDYPFCSHRFHLAQLDNGATNGTALWLGAQCLSLYLAEYLKPKPSPSPSPSTALLSGGNPDRSPAPRAIELGSGIGLSACVFTAPSLCVLPPTLLLPPFRVSPPVRSYPASHSRPWAGT</sequence>
<accession>A0ACC1Q9K8</accession>
<name>A0ACC1Q9K8_9APHY</name>
<evidence type="ECO:0000313" key="1">
    <source>
        <dbReference type="EMBL" id="KAJ3015740.1"/>
    </source>
</evidence>